<proteinExistence type="predicted"/>
<sequence length="77" mass="8682">MKDVYVLFSIYVEIHPTRARHPADIVSIRLNMPDSTNASTFLLLILPILGTHPNAVRVTAHALWKHQLPQLSPAYNP</sequence>
<comment type="caution">
    <text evidence="1">The sequence shown here is derived from an EMBL/GenBank/DDBJ whole genome shotgun (WGS) entry which is preliminary data.</text>
</comment>
<keyword evidence="2" id="KW-1185">Reference proteome</keyword>
<organism evidence="1 2">
    <name type="scientific">Daphnia magna</name>
    <dbReference type="NCBI Taxonomy" id="35525"/>
    <lineage>
        <taxon>Eukaryota</taxon>
        <taxon>Metazoa</taxon>
        <taxon>Ecdysozoa</taxon>
        <taxon>Arthropoda</taxon>
        <taxon>Crustacea</taxon>
        <taxon>Branchiopoda</taxon>
        <taxon>Diplostraca</taxon>
        <taxon>Cladocera</taxon>
        <taxon>Anomopoda</taxon>
        <taxon>Daphniidae</taxon>
        <taxon>Daphnia</taxon>
    </lineage>
</organism>
<evidence type="ECO:0000313" key="2">
    <source>
        <dbReference type="Proteomes" id="UP001234178"/>
    </source>
</evidence>
<dbReference type="EMBL" id="JAOYFB010000001">
    <property type="protein sequence ID" value="KAK4002240.1"/>
    <property type="molecule type" value="Genomic_DNA"/>
</dbReference>
<reference evidence="1 2" key="1">
    <citation type="journal article" date="2023" name="Nucleic Acids Res.">
        <title>The hologenome of Daphnia magna reveals possible DNA methylation and microbiome-mediated evolution of the host genome.</title>
        <authorList>
            <person name="Chaturvedi A."/>
            <person name="Li X."/>
            <person name="Dhandapani V."/>
            <person name="Marshall H."/>
            <person name="Kissane S."/>
            <person name="Cuenca-Cambronero M."/>
            <person name="Asole G."/>
            <person name="Calvet F."/>
            <person name="Ruiz-Romero M."/>
            <person name="Marangio P."/>
            <person name="Guigo R."/>
            <person name="Rago D."/>
            <person name="Mirbahai L."/>
            <person name="Eastwood N."/>
            <person name="Colbourne J.K."/>
            <person name="Zhou J."/>
            <person name="Mallon E."/>
            <person name="Orsini L."/>
        </authorList>
    </citation>
    <scope>NUCLEOTIDE SEQUENCE [LARGE SCALE GENOMIC DNA]</scope>
    <source>
        <strain evidence="1">LRV0_1</strain>
    </source>
</reference>
<accession>A0ABQ9YNQ1</accession>
<gene>
    <name evidence="1" type="ORF">OUZ56_004081</name>
</gene>
<evidence type="ECO:0000313" key="1">
    <source>
        <dbReference type="EMBL" id="KAK4002240.1"/>
    </source>
</evidence>
<protein>
    <submittedName>
        <fullName evidence="1">Uncharacterized protein</fullName>
    </submittedName>
</protein>
<name>A0ABQ9YNQ1_9CRUS</name>
<dbReference type="Proteomes" id="UP001234178">
    <property type="component" value="Unassembled WGS sequence"/>
</dbReference>